<dbReference type="Proteomes" id="UP000008810">
    <property type="component" value="Chromosome 3"/>
</dbReference>
<gene>
    <name evidence="1" type="ORF">BRADI_3g21294v3</name>
</gene>
<organism evidence="1">
    <name type="scientific">Brachypodium distachyon</name>
    <name type="common">Purple false brome</name>
    <name type="synonym">Trachynia distachya</name>
    <dbReference type="NCBI Taxonomy" id="15368"/>
    <lineage>
        <taxon>Eukaryota</taxon>
        <taxon>Viridiplantae</taxon>
        <taxon>Streptophyta</taxon>
        <taxon>Embryophyta</taxon>
        <taxon>Tracheophyta</taxon>
        <taxon>Spermatophyta</taxon>
        <taxon>Magnoliopsida</taxon>
        <taxon>Liliopsida</taxon>
        <taxon>Poales</taxon>
        <taxon>Poaceae</taxon>
        <taxon>BOP clade</taxon>
        <taxon>Pooideae</taxon>
        <taxon>Stipodae</taxon>
        <taxon>Brachypodieae</taxon>
        <taxon>Brachypodium</taxon>
    </lineage>
</organism>
<evidence type="ECO:0000313" key="2">
    <source>
        <dbReference type="EnsemblPlants" id="PNT67122"/>
    </source>
</evidence>
<dbReference type="AlphaFoldDB" id="A0A2K2CYL7"/>
<sequence>MFSVKLAYKVALNLLTKHSRREIGYPSGKNSNHHYFSWGSYMAPTYPRQSATLHLEGSAYRSLPFRPKLKRRGVQLDDTICPVCKCIEEDGGNCFFKCKPVKHLWKILQLEELRLVLKDCQRPTDVISIILKLDTDQCIRACTLMLWLWWHERVNEGISKQ</sequence>
<reference evidence="2" key="3">
    <citation type="submission" date="2018-08" db="UniProtKB">
        <authorList>
            <consortium name="EnsemblPlants"/>
        </authorList>
    </citation>
    <scope>IDENTIFICATION</scope>
    <source>
        <strain evidence="2">cv. Bd21</strain>
    </source>
</reference>
<evidence type="ECO:0000313" key="1">
    <source>
        <dbReference type="EMBL" id="PNT67122.1"/>
    </source>
</evidence>
<dbReference type="OrthoDB" id="694270at2759"/>
<dbReference type="EMBL" id="CM000882">
    <property type="protein sequence ID" value="PNT67122.1"/>
    <property type="molecule type" value="Genomic_DNA"/>
</dbReference>
<evidence type="ECO:0000313" key="3">
    <source>
        <dbReference type="Proteomes" id="UP000008810"/>
    </source>
</evidence>
<dbReference type="InParanoid" id="A0A2K2CYL7"/>
<accession>A0A2K2CYL7</accession>
<keyword evidence="3" id="KW-1185">Reference proteome</keyword>
<proteinExistence type="predicted"/>
<reference evidence="1 2" key="1">
    <citation type="journal article" date="2010" name="Nature">
        <title>Genome sequencing and analysis of the model grass Brachypodium distachyon.</title>
        <authorList>
            <consortium name="International Brachypodium Initiative"/>
        </authorList>
    </citation>
    <scope>NUCLEOTIDE SEQUENCE [LARGE SCALE GENOMIC DNA]</scope>
    <source>
        <strain evidence="1 2">Bd21</strain>
    </source>
</reference>
<reference evidence="1" key="2">
    <citation type="submission" date="2017-06" db="EMBL/GenBank/DDBJ databases">
        <title>WGS assembly of Brachypodium distachyon.</title>
        <authorList>
            <consortium name="The International Brachypodium Initiative"/>
            <person name="Lucas S."/>
            <person name="Harmon-Smith M."/>
            <person name="Lail K."/>
            <person name="Tice H."/>
            <person name="Grimwood J."/>
            <person name="Bruce D."/>
            <person name="Barry K."/>
            <person name="Shu S."/>
            <person name="Lindquist E."/>
            <person name="Wang M."/>
            <person name="Pitluck S."/>
            <person name="Vogel J.P."/>
            <person name="Garvin D.F."/>
            <person name="Mockler T.C."/>
            <person name="Schmutz J."/>
            <person name="Rokhsar D."/>
            <person name="Bevan M.W."/>
        </authorList>
    </citation>
    <scope>NUCLEOTIDE SEQUENCE</scope>
    <source>
        <strain evidence="1">Bd21</strain>
    </source>
</reference>
<dbReference type="Gramene" id="PNT67122">
    <property type="protein sequence ID" value="PNT67122"/>
    <property type="gene ID" value="BRADI_3g21294v3"/>
</dbReference>
<name>A0A2K2CYL7_BRADI</name>
<dbReference type="EnsemblPlants" id="PNT67122">
    <property type="protein sequence ID" value="PNT67122"/>
    <property type="gene ID" value="BRADI_3g21294v3"/>
</dbReference>
<evidence type="ECO:0008006" key="4">
    <source>
        <dbReference type="Google" id="ProtNLM"/>
    </source>
</evidence>
<protein>
    <recommendedName>
        <fullName evidence="4">Reverse transcriptase zinc-binding domain-containing protein</fullName>
    </recommendedName>
</protein>